<dbReference type="InterPro" id="IPR036291">
    <property type="entry name" value="NAD(P)-bd_dom_sf"/>
</dbReference>
<dbReference type="InterPro" id="IPR051604">
    <property type="entry name" value="Ergot_Alk_Oxidoreductase"/>
</dbReference>
<comment type="caution">
    <text evidence="2">The sequence shown here is derived from an EMBL/GenBank/DDBJ whole genome shotgun (WGS) entry which is preliminary data.</text>
</comment>
<evidence type="ECO:0000313" key="3">
    <source>
        <dbReference type="Proteomes" id="UP000051790"/>
    </source>
</evidence>
<accession>A0A0R1QMY6</accession>
<dbReference type="SUPFAM" id="SSF51735">
    <property type="entry name" value="NAD(P)-binding Rossmann-fold domains"/>
    <property type="match status" value="1"/>
</dbReference>
<dbReference type="PANTHER" id="PTHR43162">
    <property type="match status" value="1"/>
</dbReference>
<evidence type="ECO:0000313" key="2">
    <source>
        <dbReference type="EMBL" id="KRL43562.1"/>
    </source>
</evidence>
<keyword evidence="3" id="KW-1185">Reference proteome</keyword>
<feature type="domain" description="NmrA-like" evidence="1">
    <location>
        <begin position="2"/>
        <end position="250"/>
    </location>
</feature>
<dbReference type="Gene3D" id="3.40.50.720">
    <property type="entry name" value="NAD(P)-binding Rossmann-like Domain"/>
    <property type="match status" value="1"/>
</dbReference>
<organism evidence="2 3">
    <name type="scientific">Lacticaseibacillus manihotivorans DSM 13343 = JCM 12514</name>
    <dbReference type="NCBI Taxonomy" id="1423769"/>
    <lineage>
        <taxon>Bacteria</taxon>
        <taxon>Bacillati</taxon>
        <taxon>Bacillota</taxon>
        <taxon>Bacilli</taxon>
        <taxon>Lactobacillales</taxon>
        <taxon>Lactobacillaceae</taxon>
        <taxon>Lacticaseibacillus</taxon>
    </lineage>
</organism>
<dbReference type="PATRIC" id="fig|1423769.4.peg.1705"/>
<dbReference type="PANTHER" id="PTHR43162:SF1">
    <property type="entry name" value="PRESTALK A DIFFERENTIATION PROTEIN A"/>
    <property type="match status" value="1"/>
</dbReference>
<dbReference type="OrthoDB" id="2149806at2"/>
<gene>
    <name evidence="2" type="ORF">FD01_GL001592</name>
</gene>
<dbReference type="RefSeq" id="WP_054717515.1">
    <property type="nucleotide sequence ID" value="NZ_AZEU01000188.1"/>
</dbReference>
<dbReference type="AlphaFoldDB" id="A0A0R1QMY6"/>
<dbReference type="InterPro" id="IPR008030">
    <property type="entry name" value="NmrA-like"/>
</dbReference>
<dbReference type="Pfam" id="PF05368">
    <property type="entry name" value="NmrA"/>
    <property type="match status" value="1"/>
</dbReference>
<protein>
    <submittedName>
        <fullName evidence="2">NmrA family protein</fullName>
    </submittedName>
</protein>
<reference evidence="2 3" key="1">
    <citation type="journal article" date="2015" name="Genome Announc.">
        <title>Expanding the biotechnology potential of lactobacilli through comparative genomics of 213 strains and associated genera.</title>
        <authorList>
            <person name="Sun Z."/>
            <person name="Harris H.M."/>
            <person name="McCann A."/>
            <person name="Guo C."/>
            <person name="Argimon S."/>
            <person name="Zhang W."/>
            <person name="Yang X."/>
            <person name="Jeffery I.B."/>
            <person name="Cooney J.C."/>
            <person name="Kagawa T.F."/>
            <person name="Liu W."/>
            <person name="Song Y."/>
            <person name="Salvetti E."/>
            <person name="Wrobel A."/>
            <person name="Rasinkangas P."/>
            <person name="Parkhill J."/>
            <person name="Rea M.C."/>
            <person name="O'Sullivan O."/>
            <person name="Ritari J."/>
            <person name="Douillard F.P."/>
            <person name="Paul Ross R."/>
            <person name="Yang R."/>
            <person name="Briner A.E."/>
            <person name="Felis G.E."/>
            <person name="de Vos W.M."/>
            <person name="Barrangou R."/>
            <person name="Klaenhammer T.R."/>
            <person name="Caufield P.W."/>
            <person name="Cui Y."/>
            <person name="Zhang H."/>
            <person name="O'Toole P.W."/>
        </authorList>
    </citation>
    <scope>NUCLEOTIDE SEQUENCE [LARGE SCALE GENOMIC DNA]</scope>
    <source>
        <strain evidence="2 3">DSM 13343</strain>
    </source>
</reference>
<dbReference type="Proteomes" id="UP000051790">
    <property type="component" value="Unassembled WGS sequence"/>
</dbReference>
<evidence type="ECO:0000259" key="1">
    <source>
        <dbReference type="Pfam" id="PF05368"/>
    </source>
</evidence>
<dbReference type="Gene3D" id="3.90.25.10">
    <property type="entry name" value="UDP-galactose 4-epimerase, domain 1"/>
    <property type="match status" value="1"/>
</dbReference>
<sequence length="302" mass="32621">MKITLLGSIGNINRFVIPRLVQAGHTVTVITSNSQRVSKIEAFGAKAAVGDMADQAFLTQAFTGADIVYLMISGTNPDLFGSAKRLGDIFAGAVQAAKVPQVVNLSSIGAQDPDSGSLYAYHFIEDALSQLKVDVAFVRPMGFYNNLFANLPTLHQNHTLYANVPASVARKMVSPSDIADVIYDMLTHCPAGKTIRYVVSDTFTGTQTVDAFSQALGFEVHFVEISDDQYAESLRQAGIPETIIKPFVASTQHQKRPDLMYADLANHPVITGRVKLDDFAKTFADAFNAGDHAPKAHTVANK</sequence>
<proteinExistence type="predicted"/>
<dbReference type="EMBL" id="AZEU01000188">
    <property type="protein sequence ID" value="KRL43562.1"/>
    <property type="molecule type" value="Genomic_DNA"/>
</dbReference>
<name>A0A0R1QMY6_9LACO</name>